<dbReference type="GO" id="GO:0046819">
    <property type="term" value="P:protein secretion by the type V secretion system"/>
    <property type="evidence" value="ECO:0007669"/>
    <property type="project" value="TreeGrafter"/>
</dbReference>
<reference evidence="7 8" key="1">
    <citation type="submission" date="2017-08" db="EMBL/GenBank/DDBJ databases">
        <title>A Genome Sequence of Oceanimonas doudoroffii ATCC 27123T.</title>
        <authorList>
            <person name="Brennan M.A."/>
            <person name="Maclea K.S."/>
            <person name="Mcclelland W.D."/>
            <person name="Trachtenberg A.M."/>
        </authorList>
    </citation>
    <scope>NUCLEOTIDE SEQUENCE [LARGE SCALE GENOMIC DNA]</scope>
    <source>
        <strain evidence="7 8">ATCC 27123</strain>
    </source>
</reference>
<dbReference type="GO" id="GO:0008320">
    <property type="term" value="F:protein transmembrane transporter activity"/>
    <property type="evidence" value="ECO:0007669"/>
    <property type="project" value="TreeGrafter"/>
</dbReference>
<feature type="signal peptide" evidence="4">
    <location>
        <begin position="1"/>
        <end position="22"/>
    </location>
</feature>
<dbReference type="Gene3D" id="2.40.160.50">
    <property type="entry name" value="membrane protein fhac: a member of the omp85/tpsb transporter family"/>
    <property type="match status" value="1"/>
</dbReference>
<dbReference type="EMBL" id="NBIM01000007">
    <property type="protein sequence ID" value="OXY80886.1"/>
    <property type="molecule type" value="Genomic_DNA"/>
</dbReference>
<accession>A0A233RBY3</accession>
<evidence type="ECO:0000256" key="3">
    <source>
        <dbReference type="ARBA" id="ARBA00023237"/>
    </source>
</evidence>
<keyword evidence="1" id="KW-1134">Transmembrane beta strand</keyword>
<dbReference type="GO" id="GO:0098046">
    <property type="term" value="C:type V protein secretion system complex"/>
    <property type="evidence" value="ECO:0007669"/>
    <property type="project" value="TreeGrafter"/>
</dbReference>
<dbReference type="Pfam" id="PF08479">
    <property type="entry name" value="POTRA_2"/>
    <property type="match status" value="1"/>
</dbReference>
<evidence type="ECO:0008006" key="9">
    <source>
        <dbReference type="Google" id="ProtNLM"/>
    </source>
</evidence>
<dbReference type="Gene3D" id="3.10.20.310">
    <property type="entry name" value="membrane protein fhac"/>
    <property type="match status" value="1"/>
</dbReference>
<organism evidence="7 8">
    <name type="scientific">Oceanimonas doudoroffii</name>
    <dbReference type="NCBI Taxonomy" id="84158"/>
    <lineage>
        <taxon>Bacteria</taxon>
        <taxon>Pseudomonadati</taxon>
        <taxon>Pseudomonadota</taxon>
        <taxon>Gammaproteobacteria</taxon>
        <taxon>Aeromonadales</taxon>
        <taxon>Aeromonadaceae</taxon>
        <taxon>Oceanimonas</taxon>
    </lineage>
</organism>
<name>A0A233RBY3_9GAMM</name>
<sequence>MGVYFRFVVPVAGMLPLLSVMAETPELLNSNNVDNTVPVQHRLEQQYAPARAETSLPAQGTSMSFPAETRIALNNVLIEGGTVYPFEEIAAPFSALIGKEVSLQQLAAITERITQRYKDDGYALSYAFIPAQNLSFGQVRIVLVEGYVAHHESRGEAGSAAERIRRFAAHIVGERPLRKETFERYTALMASIPGLNVKATVPAPTTTDGAVTLLTEATRKGVAFNSALELNEQDDPKLLLSVDFNSHTTAGEQLKLTTTVPEGDDRERYARVDYSQFAGDQGTRLIAMASAYRSEKEEPVNLDANGAIRAREERRNDRLSLGVSHPFRLSNSESLTATARLYGVDDERHYRVNTPDLLAGESARITSRIRALALEGEWRLAEQDQLRILSGGLYQGLDLLGARSDIAPLNGASIEYKDIDFLRMRLAGVQSNLFADRWHSVVSGAFYWSADELPASERVAFGGRSFGRGYPSDQAEGDKGWGLAYELGYRFYPDYSWLSLIQPYGAVDAARLAYNGNEEDSSLGSYALGIRFGGQRYYSLSLEAAKPFGDRAADSLSRDPRFRLNVSYSL</sequence>
<evidence type="ECO:0000256" key="4">
    <source>
        <dbReference type="SAM" id="SignalP"/>
    </source>
</evidence>
<proteinExistence type="predicted"/>
<keyword evidence="3" id="KW-0998">Cell outer membrane</keyword>
<dbReference type="InterPro" id="IPR013686">
    <property type="entry name" value="Polypept-transport_assoc_ShlB"/>
</dbReference>
<feature type="domain" description="Polypeptide-transport-associated ShlB-type" evidence="6">
    <location>
        <begin position="72"/>
        <end position="146"/>
    </location>
</feature>
<keyword evidence="4" id="KW-0732">Signal</keyword>
<keyword evidence="2" id="KW-0812">Transmembrane</keyword>
<dbReference type="PANTHER" id="PTHR34597">
    <property type="entry name" value="SLR1661 PROTEIN"/>
    <property type="match status" value="1"/>
</dbReference>
<dbReference type="InterPro" id="IPR005565">
    <property type="entry name" value="Hemolysn_activator_HlyB_C"/>
</dbReference>
<gene>
    <name evidence="7" type="ORF">B6S08_15805</name>
</gene>
<evidence type="ECO:0000256" key="2">
    <source>
        <dbReference type="ARBA" id="ARBA00022692"/>
    </source>
</evidence>
<dbReference type="AlphaFoldDB" id="A0A233RBY3"/>
<keyword evidence="1" id="KW-0472">Membrane</keyword>
<dbReference type="Proteomes" id="UP000242757">
    <property type="component" value="Unassembled WGS sequence"/>
</dbReference>
<dbReference type="Pfam" id="PF03865">
    <property type="entry name" value="ShlB"/>
    <property type="match status" value="1"/>
</dbReference>
<evidence type="ECO:0000313" key="8">
    <source>
        <dbReference type="Proteomes" id="UP000242757"/>
    </source>
</evidence>
<evidence type="ECO:0000313" key="7">
    <source>
        <dbReference type="EMBL" id="OXY80886.1"/>
    </source>
</evidence>
<protein>
    <recommendedName>
        <fullName evidence="9">Hemolysin activation/secretion protein</fullName>
    </recommendedName>
</protein>
<feature type="domain" description="Haemolysin activator HlyB C-terminal" evidence="5">
    <location>
        <begin position="390"/>
        <end position="532"/>
    </location>
</feature>
<feature type="chain" id="PRO_5012014292" description="Hemolysin activation/secretion protein" evidence="4">
    <location>
        <begin position="23"/>
        <end position="570"/>
    </location>
</feature>
<evidence type="ECO:0000259" key="6">
    <source>
        <dbReference type="Pfam" id="PF08479"/>
    </source>
</evidence>
<dbReference type="OrthoDB" id="5753546at2"/>
<evidence type="ECO:0000259" key="5">
    <source>
        <dbReference type="Pfam" id="PF03865"/>
    </source>
</evidence>
<comment type="caution">
    <text evidence="7">The sequence shown here is derived from an EMBL/GenBank/DDBJ whole genome shotgun (WGS) entry which is preliminary data.</text>
</comment>
<dbReference type="PANTHER" id="PTHR34597:SF6">
    <property type="entry name" value="BLR6126 PROTEIN"/>
    <property type="match status" value="1"/>
</dbReference>
<evidence type="ECO:0000256" key="1">
    <source>
        <dbReference type="ARBA" id="ARBA00022452"/>
    </source>
</evidence>
<keyword evidence="8" id="KW-1185">Reference proteome</keyword>
<dbReference type="InterPro" id="IPR051544">
    <property type="entry name" value="TPS_OM_transporter"/>
</dbReference>